<organism evidence="1">
    <name type="scientific">Strongyloides stercoralis</name>
    <name type="common">Threadworm</name>
    <dbReference type="NCBI Taxonomy" id="6248"/>
    <lineage>
        <taxon>Eukaryota</taxon>
        <taxon>Metazoa</taxon>
        <taxon>Ecdysozoa</taxon>
        <taxon>Nematoda</taxon>
        <taxon>Chromadorea</taxon>
        <taxon>Rhabditida</taxon>
        <taxon>Tylenchina</taxon>
        <taxon>Panagrolaimomorpha</taxon>
        <taxon>Strongyloidoidea</taxon>
        <taxon>Strongyloididae</taxon>
        <taxon>Strongyloides</taxon>
    </lineage>
</organism>
<evidence type="ECO:0000313" key="1">
    <source>
        <dbReference type="WBParaSite" id="SSTP_0000492300.1"/>
    </source>
</evidence>
<sequence>MLPISLVMSKIPYAIIYNVPTFAQLTEKIKKIREDIHEMRINKKLSKKLTKSGYVDLNVEDTVLKLIPNKPKISSKLAQFK</sequence>
<name>A0A0K0E5Y9_STRER</name>
<protein>
    <submittedName>
        <fullName evidence="1">Septum formation initiator</fullName>
    </submittedName>
</protein>
<accession>A0A0K0E5Y9</accession>
<dbReference type="AlphaFoldDB" id="A0A0K0E5Y9"/>
<dbReference type="WBParaSite" id="SSTP_0000492300.1">
    <property type="protein sequence ID" value="SSTP_0000492300.1"/>
    <property type="gene ID" value="SSTP_0000492300"/>
</dbReference>
<reference evidence="1" key="1">
    <citation type="submission" date="2015-08" db="UniProtKB">
        <authorList>
            <consortium name="WormBaseParasite"/>
        </authorList>
    </citation>
    <scope>IDENTIFICATION</scope>
</reference>
<proteinExistence type="predicted"/>